<sequence>MPEASLQPIGATNIVQGSCRPFSSRPKVPPCFLKKEIPYSIKYVGYWSSAISYLQILAD</sequence>
<protein>
    <submittedName>
        <fullName evidence="1">Uncharacterized protein</fullName>
    </submittedName>
</protein>
<name>A7EBE1_SCLS1</name>
<dbReference type="Proteomes" id="UP000001312">
    <property type="component" value="Unassembled WGS sequence"/>
</dbReference>
<organism evidence="1 2">
    <name type="scientific">Sclerotinia sclerotiorum (strain ATCC 18683 / 1980 / Ss-1)</name>
    <name type="common">White mold</name>
    <name type="synonym">Whetzelinia sclerotiorum</name>
    <dbReference type="NCBI Taxonomy" id="665079"/>
    <lineage>
        <taxon>Eukaryota</taxon>
        <taxon>Fungi</taxon>
        <taxon>Dikarya</taxon>
        <taxon>Ascomycota</taxon>
        <taxon>Pezizomycotina</taxon>
        <taxon>Leotiomycetes</taxon>
        <taxon>Helotiales</taxon>
        <taxon>Sclerotiniaceae</taxon>
        <taxon>Sclerotinia</taxon>
    </lineage>
</organism>
<evidence type="ECO:0000313" key="1">
    <source>
        <dbReference type="EMBL" id="EDN99769.1"/>
    </source>
</evidence>
<dbReference type="AlphaFoldDB" id="A7EBE1"/>
<keyword evidence="2" id="KW-1185">Reference proteome</keyword>
<gene>
    <name evidence="1" type="ORF">SS1G_02627</name>
</gene>
<dbReference type="InParanoid" id="A7EBE1"/>
<dbReference type="RefSeq" id="XP_001596407.1">
    <property type="nucleotide sequence ID" value="XM_001596357.1"/>
</dbReference>
<accession>A7EBE1</accession>
<dbReference type="KEGG" id="ssl:SS1G_02627"/>
<dbReference type="EMBL" id="CH476623">
    <property type="protein sequence ID" value="EDN99769.1"/>
    <property type="molecule type" value="Genomic_DNA"/>
</dbReference>
<dbReference type="GeneID" id="5492913"/>
<proteinExistence type="predicted"/>
<evidence type="ECO:0000313" key="2">
    <source>
        <dbReference type="Proteomes" id="UP000001312"/>
    </source>
</evidence>
<reference evidence="2" key="1">
    <citation type="journal article" date="2011" name="PLoS Genet.">
        <title>Genomic analysis of the necrotrophic fungal pathogens Sclerotinia sclerotiorum and Botrytis cinerea.</title>
        <authorList>
            <person name="Amselem J."/>
            <person name="Cuomo C.A."/>
            <person name="van Kan J.A."/>
            <person name="Viaud M."/>
            <person name="Benito E.P."/>
            <person name="Couloux A."/>
            <person name="Coutinho P.M."/>
            <person name="de Vries R.P."/>
            <person name="Dyer P.S."/>
            <person name="Fillinger S."/>
            <person name="Fournier E."/>
            <person name="Gout L."/>
            <person name="Hahn M."/>
            <person name="Kohn L."/>
            <person name="Lapalu N."/>
            <person name="Plummer K.M."/>
            <person name="Pradier J.M."/>
            <person name="Quevillon E."/>
            <person name="Sharon A."/>
            <person name="Simon A."/>
            <person name="ten Have A."/>
            <person name="Tudzynski B."/>
            <person name="Tudzynski P."/>
            <person name="Wincker P."/>
            <person name="Andrew M."/>
            <person name="Anthouard V."/>
            <person name="Beever R.E."/>
            <person name="Beffa R."/>
            <person name="Benoit I."/>
            <person name="Bouzid O."/>
            <person name="Brault B."/>
            <person name="Chen Z."/>
            <person name="Choquer M."/>
            <person name="Collemare J."/>
            <person name="Cotton P."/>
            <person name="Danchin E.G."/>
            <person name="Da Silva C."/>
            <person name="Gautier A."/>
            <person name="Giraud C."/>
            <person name="Giraud T."/>
            <person name="Gonzalez C."/>
            <person name="Grossetete S."/>
            <person name="Guldener U."/>
            <person name="Henrissat B."/>
            <person name="Howlett B.J."/>
            <person name="Kodira C."/>
            <person name="Kretschmer M."/>
            <person name="Lappartient A."/>
            <person name="Leroch M."/>
            <person name="Levis C."/>
            <person name="Mauceli E."/>
            <person name="Neuveglise C."/>
            <person name="Oeser B."/>
            <person name="Pearson M."/>
            <person name="Poulain J."/>
            <person name="Poussereau N."/>
            <person name="Quesneville H."/>
            <person name="Rascle C."/>
            <person name="Schumacher J."/>
            <person name="Segurens B."/>
            <person name="Sexton A."/>
            <person name="Silva E."/>
            <person name="Sirven C."/>
            <person name="Soanes D.M."/>
            <person name="Talbot N.J."/>
            <person name="Templeton M."/>
            <person name="Yandava C."/>
            <person name="Yarden O."/>
            <person name="Zeng Q."/>
            <person name="Rollins J.A."/>
            <person name="Lebrun M.H."/>
            <person name="Dickman M."/>
        </authorList>
    </citation>
    <scope>NUCLEOTIDE SEQUENCE [LARGE SCALE GENOMIC DNA]</scope>
    <source>
        <strain evidence="2">ATCC 18683 / 1980 / Ss-1</strain>
    </source>
</reference>
<dbReference type="HOGENOM" id="CLU_2962258_0_0_1"/>